<dbReference type="OrthoDB" id="2416077at2759"/>
<proteinExistence type="predicted"/>
<accession>A0A4Y2SCH7</accession>
<gene>
    <name evidence="2" type="primary">TCB1_326</name>
    <name evidence="2" type="ORF">AVEN_191033_1</name>
</gene>
<protein>
    <submittedName>
        <fullName evidence="2">Transposable element Tcb1 transposase</fullName>
    </submittedName>
</protein>
<evidence type="ECO:0000313" key="2">
    <source>
        <dbReference type="EMBL" id="GBN85621.1"/>
    </source>
</evidence>
<organism evidence="2 3">
    <name type="scientific">Araneus ventricosus</name>
    <name type="common">Orbweaver spider</name>
    <name type="synonym">Epeira ventricosa</name>
    <dbReference type="NCBI Taxonomy" id="182803"/>
    <lineage>
        <taxon>Eukaryota</taxon>
        <taxon>Metazoa</taxon>
        <taxon>Ecdysozoa</taxon>
        <taxon>Arthropoda</taxon>
        <taxon>Chelicerata</taxon>
        <taxon>Arachnida</taxon>
        <taxon>Araneae</taxon>
        <taxon>Araneomorphae</taxon>
        <taxon>Entelegynae</taxon>
        <taxon>Araneoidea</taxon>
        <taxon>Araneidae</taxon>
        <taxon>Araneus</taxon>
    </lineage>
</organism>
<dbReference type="AlphaFoldDB" id="A0A4Y2SCH7"/>
<sequence>MFSWSTLGSLISVDTSLNSTDYLNIVTNHVHSFMAIMFPYGVGPFKQDNAPCHHAQSVSNWFEENQAEFNLLPWPAQSSDLNPKENLWDEVEKSLRNLETPPSNLTQLRAGIMSAWVKIPQQRYQKIVESMPRKILAVIRS</sequence>
<name>A0A4Y2SCH7_ARAVE</name>
<dbReference type="Gene3D" id="3.30.420.10">
    <property type="entry name" value="Ribonuclease H-like superfamily/Ribonuclease H"/>
    <property type="match status" value="1"/>
</dbReference>
<dbReference type="Proteomes" id="UP000499080">
    <property type="component" value="Unassembled WGS sequence"/>
</dbReference>
<dbReference type="InterPro" id="IPR038717">
    <property type="entry name" value="Tc1-like_DDE_dom"/>
</dbReference>
<feature type="domain" description="Tc1-like transposase DDE" evidence="1">
    <location>
        <begin position="48"/>
        <end position="103"/>
    </location>
</feature>
<reference evidence="2 3" key="1">
    <citation type="journal article" date="2019" name="Sci. Rep.">
        <title>Orb-weaving spider Araneus ventricosus genome elucidates the spidroin gene catalogue.</title>
        <authorList>
            <person name="Kono N."/>
            <person name="Nakamura H."/>
            <person name="Ohtoshi R."/>
            <person name="Moran D.A.P."/>
            <person name="Shinohara A."/>
            <person name="Yoshida Y."/>
            <person name="Fujiwara M."/>
            <person name="Mori M."/>
            <person name="Tomita M."/>
            <person name="Arakawa K."/>
        </authorList>
    </citation>
    <scope>NUCLEOTIDE SEQUENCE [LARGE SCALE GENOMIC DNA]</scope>
</reference>
<dbReference type="Pfam" id="PF13358">
    <property type="entry name" value="DDE_3"/>
    <property type="match status" value="1"/>
</dbReference>
<keyword evidence="3" id="KW-1185">Reference proteome</keyword>
<dbReference type="InterPro" id="IPR036397">
    <property type="entry name" value="RNaseH_sf"/>
</dbReference>
<dbReference type="GO" id="GO:0003676">
    <property type="term" value="F:nucleic acid binding"/>
    <property type="evidence" value="ECO:0007669"/>
    <property type="project" value="InterPro"/>
</dbReference>
<evidence type="ECO:0000259" key="1">
    <source>
        <dbReference type="Pfam" id="PF13358"/>
    </source>
</evidence>
<comment type="caution">
    <text evidence="2">The sequence shown here is derived from an EMBL/GenBank/DDBJ whole genome shotgun (WGS) entry which is preliminary data.</text>
</comment>
<evidence type="ECO:0000313" key="3">
    <source>
        <dbReference type="Proteomes" id="UP000499080"/>
    </source>
</evidence>
<dbReference type="EMBL" id="BGPR01020858">
    <property type="protein sequence ID" value="GBN85621.1"/>
    <property type="molecule type" value="Genomic_DNA"/>
</dbReference>